<dbReference type="OrthoDB" id="9995434at2759"/>
<proteinExistence type="predicted"/>
<protein>
    <recommendedName>
        <fullName evidence="2">Peptidase M24 C-terminal domain-containing protein</fullName>
    </recommendedName>
</protein>
<dbReference type="Pfam" id="PF16188">
    <property type="entry name" value="Peptidase_M24_C"/>
    <property type="match status" value="1"/>
</dbReference>
<evidence type="ECO:0000313" key="3">
    <source>
        <dbReference type="EMBL" id="CAD7281137.1"/>
    </source>
</evidence>
<dbReference type="PANTHER" id="PTHR43763:SF6">
    <property type="entry name" value="XAA-PRO AMINOPEPTIDASE 1"/>
    <property type="match status" value="1"/>
</dbReference>
<dbReference type="Pfam" id="PF16189">
    <property type="entry name" value="Creatinase_N_2"/>
    <property type="match status" value="1"/>
</dbReference>
<dbReference type="InterPro" id="IPR032416">
    <property type="entry name" value="Peptidase_M24_C"/>
</dbReference>
<sequence>MELFRNFCGFHLLALTVLASAEDFSTEVKRRRPKCHKFADGQGNISDRLNSTMMLEDLRQYLKHYYTAYVVTWTNEHLMEFTGKCENRLAAISGFPGFGYAVITGDRATLWTKKMLVPLADRTVDCNWQILELDSKVQLSLPQYLDKFVKRKGERQNVVVVDPTLISATTFLDWRSQLEKVNIYFGGMRENLVDRVWRNRAPCARQSVVYHLPTAMTGKPWVEKVKELRKDLRDQLVDGILVTSPDEVAWLLNLRGKDFSYQELFRSYVYLNQSSVHLFANGLEKEAHRALKTRTCDQGKNCVILHDYAKFDTFLKETVPRTSERILLPKQYGTSFGVSTYIYETIDQQMGGRFKFTKSPIQDMKAVKTTVEIHAMKEANFKDSVAFVSFMAQLEQKVKIGLSVSEHVAINMLEKKREDQKWYVGNSVHPRSYYGINTADPTYSASLKQSLPIGNNSLYVIHSGAHYRGFQPLTFVPFEPSLIDWKFLSFEQVAWLNKYNDDTRRFIGDQLLANKQTLAHEWLVEKTKMASSENCILAAIQSSARSGMSLSLSLADAMSVSATREKMLGSSVDGGGWCGKKRKRRDGQRVVRESCFLTATGNRISQPCVGRVREMAGIRERRVRV</sequence>
<dbReference type="Proteomes" id="UP000678499">
    <property type="component" value="Unassembled WGS sequence"/>
</dbReference>
<dbReference type="Gene3D" id="3.40.350.10">
    <property type="entry name" value="Creatinase/prolidase N-terminal domain"/>
    <property type="match status" value="2"/>
</dbReference>
<dbReference type="PANTHER" id="PTHR43763">
    <property type="entry name" value="XAA-PRO AMINOPEPTIDASE 1"/>
    <property type="match status" value="1"/>
</dbReference>
<keyword evidence="4" id="KW-1185">Reference proteome</keyword>
<keyword evidence="1" id="KW-0732">Signal</keyword>
<feature type="domain" description="Peptidase M24 C-terminal" evidence="2">
    <location>
        <begin position="467"/>
        <end position="528"/>
    </location>
</feature>
<evidence type="ECO:0000256" key="1">
    <source>
        <dbReference type="SAM" id="SignalP"/>
    </source>
</evidence>
<dbReference type="InterPro" id="IPR050422">
    <property type="entry name" value="X-Pro_aminopeptidase_P"/>
</dbReference>
<dbReference type="InterPro" id="IPR029149">
    <property type="entry name" value="Creatin/AminoP/Spt16_N"/>
</dbReference>
<dbReference type="EMBL" id="CAJPEX010002648">
    <property type="protein sequence ID" value="CAG0921289.1"/>
    <property type="molecule type" value="Genomic_DNA"/>
</dbReference>
<gene>
    <name evidence="3" type="ORF">NMOB1V02_LOCUS8789</name>
</gene>
<feature type="signal peptide" evidence="1">
    <location>
        <begin position="1"/>
        <end position="21"/>
    </location>
</feature>
<dbReference type="AlphaFoldDB" id="A0A7R9GHZ4"/>
<dbReference type="SUPFAM" id="SSF55920">
    <property type="entry name" value="Creatinase/aminopeptidase"/>
    <property type="match status" value="1"/>
</dbReference>
<evidence type="ECO:0000259" key="2">
    <source>
        <dbReference type="Pfam" id="PF16188"/>
    </source>
</evidence>
<feature type="chain" id="PRO_5036403293" description="Peptidase M24 C-terminal domain-containing protein" evidence="1">
    <location>
        <begin position="22"/>
        <end position="625"/>
    </location>
</feature>
<dbReference type="InterPro" id="IPR036005">
    <property type="entry name" value="Creatinase/aminopeptidase-like"/>
</dbReference>
<evidence type="ECO:0000313" key="4">
    <source>
        <dbReference type="Proteomes" id="UP000678499"/>
    </source>
</evidence>
<reference evidence="3" key="1">
    <citation type="submission" date="2020-11" db="EMBL/GenBank/DDBJ databases">
        <authorList>
            <person name="Tran Van P."/>
        </authorList>
    </citation>
    <scope>NUCLEOTIDE SEQUENCE</scope>
</reference>
<name>A0A7R9GHZ4_9CRUS</name>
<dbReference type="Gene3D" id="3.90.230.10">
    <property type="entry name" value="Creatinase/methionine aminopeptidase superfamily"/>
    <property type="match status" value="2"/>
</dbReference>
<accession>A0A7R9GHZ4</accession>
<dbReference type="EMBL" id="OA884685">
    <property type="protein sequence ID" value="CAD7281137.1"/>
    <property type="molecule type" value="Genomic_DNA"/>
</dbReference>
<organism evidence="3">
    <name type="scientific">Notodromas monacha</name>
    <dbReference type="NCBI Taxonomy" id="399045"/>
    <lineage>
        <taxon>Eukaryota</taxon>
        <taxon>Metazoa</taxon>
        <taxon>Ecdysozoa</taxon>
        <taxon>Arthropoda</taxon>
        <taxon>Crustacea</taxon>
        <taxon>Oligostraca</taxon>
        <taxon>Ostracoda</taxon>
        <taxon>Podocopa</taxon>
        <taxon>Podocopida</taxon>
        <taxon>Cypridocopina</taxon>
        <taxon>Cypridoidea</taxon>
        <taxon>Cyprididae</taxon>
        <taxon>Notodromas</taxon>
    </lineage>
</organism>